<evidence type="ECO:0000256" key="15">
    <source>
        <dbReference type="ARBA" id="ARBA00024688"/>
    </source>
</evidence>
<evidence type="ECO:0000256" key="9">
    <source>
        <dbReference type="ARBA" id="ARBA00022967"/>
    </source>
</evidence>
<dbReference type="GO" id="GO:0016020">
    <property type="term" value="C:membrane"/>
    <property type="evidence" value="ECO:0007669"/>
    <property type="project" value="UniProtKB-SubCell"/>
</dbReference>
<sequence>MFNLPIAPEQASEFAKQYDLLFWATTALTVFFTTVVLIMVLGFAIRYRKGAKVNRKNAPTSHMLLEATWTVIPLVLGVMMFFWAAKLFVDARVPPKDAMDIYVIGKQWMWHIQHPNGVRENNTLHVPVGKPVRLIMISQDVLHSFFIPQFRTKQDVIPGRYTLQWFTATKPGKYNLFCAEYCGTQHSEMGGYVYVMEPAEYEAWLANEGTKIAAANRTPVANGKRLWDQFRCGSCHGPQDSLEAPSLFNWTGAAHPIADGSTANGDLTYFRESLLDPYRRLTRGYGKTMPDYGQQLSEDQVLELFAYVQTLGAAPEKLAVTESEADAQGGESR</sequence>
<evidence type="ECO:0000256" key="11">
    <source>
        <dbReference type="ARBA" id="ARBA00022989"/>
    </source>
</evidence>
<dbReference type="Proteomes" id="UP000662873">
    <property type="component" value="Chromosome"/>
</dbReference>
<keyword evidence="11 19" id="KW-1133">Transmembrane helix</keyword>
<evidence type="ECO:0000259" key="21">
    <source>
        <dbReference type="PROSITE" id="PS51007"/>
    </source>
</evidence>
<dbReference type="InterPro" id="IPR045187">
    <property type="entry name" value="CcO_II"/>
</dbReference>
<evidence type="ECO:0000256" key="2">
    <source>
        <dbReference type="ARBA" id="ARBA00007866"/>
    </source>
</evidence>
<evidence type="ECO:0000256" key="13">
    <source>
        <dbReference type="ARBA" id="ARBA00023008"/>
    </source>
</evidence>
<dbReference type="SUPFAM" id="SSF46626">
    <property type="entry name" value="Cytochrome c"/>
    <property type="match status" value="1"/>
</dbReference>
<comment type="catalytic activity">
    <reaction evidence="17">
        <text>4 Fe(II)-[cytochrome c] + O2 + 8 H(+)(in) = 4 Fe(III)-[cytochrome c] + 2 H2O + 4 H(+)(out)</text>
        <dbReference type="Rhea" id="RHEA:11436"/>
        <dbReference type="Rhea" id="RHEA-COMP:10350"/>
        <dbReference type="Rhea" id="RHEA-COMP:14399"/>
        <dbReference type="ChEBI" id="CHEBI:15377"/>
        <dbReference type="ChEBI" id="CHEBI:15378"/>
        <dbReference type="ChEBI" id="CHEBI:15379"/>
        <dbReference type="ChEBI" id="CHEBI:29033"/>
        <dbReference type="ChEBI" id="CHEBI:29034"/>
        <dbReference type="EC" id="7.1.1.9"/>
    </reaction>
</comment>
<dbReference type="Gene3D" id="1.10.287.90">
    <property type="match status" value="1"/>
</dbReference>
<comment type="similarity">
    <text evidence="2">Belongs to the cytochrome c oxidase subunit 2 family.</text>
</comment>
<evidence type="ECO:0000256" key="14">
    <source>
        <dbReference type="ARBA" id="ARBA00023136"/>
    </source>
</evidence>
<evidence type="ECO:0000256" key="5">
    <source>
        <dbReference type="ARBA" id="ARBA00022617"/>
    </source>
</evidence>
<dbReference type="AlphaFoldDB" id="A0A809S3P1"/>
<evidence type="ECO:0000256" key="12">
    <source>
        <dbReference type="ARBA" id="ARBA00023004"/>
    </source>
</evidence>
<proteinExistence type="inferred from homology"/>
<dbReference type="Gene3D" id="2.60.40.420">
    <property type="entry name" value="Cupredoxins - blue copper proteins"/>
    <property type="match status" value="1"/>
</dbReference>
<dbReference type="InterPro" id="IPR008972">
    <property type="entry name" value="Cupredoxin"/>
</dbReference>
<keyword evidence="4" id="KW-0813">Transport</keyword>
<organism evidence="22 23">
    <name type="scientific">Candidatus Nitrosymbiomonas proteolyticus</name>
    <dbReference type="NCBI Taxonomy" id="2608984"/>
    <lineage>
        <taxon>Bacteria</taxon>
        <taxon>Bacillati</taxon>
        <taxon>Armatimonadota</taxon>
        <taxon>Armatimonadota incertae sedis</taxon>
        <taxon>Candidatus Nitrosymbiomonas</taxon>
    </lineage>
</organism>
<keyword evidence="5 18" id="KW-0349">Heme</keyword>
<dbReference type="GO" id="GO:0042773">
    <property type="term" value="P:ATP synthesis coupled electron transport"/>
    <property type="evidence" value="ECO:0007669"/>
    <property type="project" value="TreeGrafter"/>
</dbReference>
<evidence type="ECO:0000256" key="7">
    <source>
        <dbReference type="ARBA" id="ARBA00022692"/>
    </source>
</evidence>
<comment type="function">
    <text evidence="15">Subunits I and II form the functional core of the enzyme complex. Electrons originating in cytochrome c are transferred via heme a and Cu(A) to the binuclear center formed by heme a3 and Cu(B).</text>
</comment>
<keyword evidence="14 19" id="KW-0472">Membrane</keyword>
<dbReference type="GO" id="GO:0016491">
    <property type="term" value="F:oxidoreductase activity"/>
    <property type="evidence" value="ECO:0007669"/>
    <property type="project" value="InterPro"/>
</dbReference>
<evidence type="ECO:0000256" key="8">
    <source>
        <dbReference type="ARBA" id="ARBA00022723"/>
    </source>
</evidence>
<evidence type="ECO:0000313" key="23">
    <source>
        <dbReference type="Proteomes" id="UP000662873"/>
    </source>
</evidence>
<dbReference type="InterPro" id="IPR014222">
    <property type="entry name" value="Cyt_c_oxidase_su2"/>
</dbReference>
<dbReference type="GO" id="GO:0020037">
    <property type="term" value="F:heme binding"/>
    <property type="evidence" value="ECO:0007669"/>
    <property type="project" value="InterPro"/>
</dbReference>
<feature type="transmembrane region" description="Helical" evidence="19">
    <location>
        <begin position="20"/>
        <end position="43"/>
    </location>
</feature>
<dbReference type="InterPro" id="IPR001505">
    <property type="entry name" value="Copper_CuA"/>
</dbReference>
<dbReference type="PROSITE" id="PS00078">
    <property type="entry name" value="COX2"/>
    <property type="match status" value="1"/>
</dbReference>
<dbReference type="EMBL" id="AP021858">
    <property type="protein sequence ID" value="BBO23217.1"/>
    <property type="molecule type" value="Genomic_DNA"/>
</dbReference>
<evidence type="ECO:0000256" key="6">
    <source>
        <dbReference type="ARBA" id="ARBA00022660"/>
    </source>
</evidence>
<keyword evidence="9" id="KW-1278">Translocase</keyword>
<dbReference type="InterPro" id="IPR036909">
    <property type="entry name" value="Cyt_c-like_dom_sf"/>
</dbReference>
<evidence type="ECO:0000256" key="16">
    <source>
        <dbReference type="ARBA" id="ARBA00031399"/>
    </source>
</evidence>
<dbReference type="CDD" id="cd13915">
    <property type="entry name" value="CuRO_HCO_II_like_2"/>
    <property type="match status" value="1"/>
</dbReference>
<evidence type="ECO:0000313" key="22">
    <source>
        <dbReference type="EMBL" id="BBO23217.1"/>
    </source>
</evidence>
<evidence type="ECO:0000256" key="18">
    <source>
        <dbReference type="PROSITE-ProRule" id="PRU00433"/>
    </source>
</evidence>
<evidence type="ECO:0000256" key="17">
    <source>
        <dbReference type="ARBA" id="ARBA00047816"/>
    </source>
</evidence>
<dbReference type="PANTHER" id="PTHR22888">
    <property type="entry name" value="CYTOCHROME C OXIDASE, SUBUNIT II"/>
    <property type="match status" value="1"/>
</dbReference>
<name>A0A809S3P1_9BACT</name>
<evidence type="ECO:0000256" key="10">
    <source>
        <dbReference type="ARBA" id="ARBA00022982"/>
    </source>
</evidence>
<dbReference type="PANTHER" id="PTHR22888:SF9">
    <property type="entry name" value="CYTOCHROME C OXIDASE SUBUNIT 2"/>
    <property type="match status" value="1"/>
</dbReference>
<reference evidence="22" key="1">
    <citation type="journal article" name="DNA Res.">
        <title>The physiological potential of anammox bacteria as revealed by their core genome structure.</title>
        <authorList>
            <person name="Okubo T."/>
            <person name="Toyoda A."/>
            <person name="Fukuhara K."/>
            <person name="Uchiyama I."/>
            <person name="Harigaya Y."/>
            <person name="Kuroiwa M."/>
            <person name="Suzuki T."/>
            <person name="Murakami Y."/>
            <person name="Suwa Y."/>
            <person name="Takami H."/>
        </authorList>
    </citation>
    <scope>NUCLEOTIDE SEQUENCE</scope>
    <source>
        <strain evidence="22">317325-2</strain>
    </source>
</reference>
<evidence type="ECO:0000256" key="1">
    <source>
        <dbReference type="ARBA" id="ARBA00004141"/>
    </source>
</evidence>
<gene>
    <name evidence="22" type="ORF">NPRO_08120</name>
</gene>
<feature type="domain" description="Cytochrome c" evidence="21">
    <location>
        <begin position="218"/>
        <end position="312"/>
    </location>
</feature>
<dbReference type="GO" id="GO:0005507">
    <property type="term" value="F:copper ion binding"/>
    <property type="evidence" value="ECO:0007669"/>
    <property type="project" value="InterPro"/>
</dbReference>
<evidence type="ECO:0000256" key="19">
    <source>
        <dbReference type="SAM" id="Phobius"/>
    </source>
</evidence>
<dbReference type="PROSITE" id="PS50857">
    <property type="entry name" value="COX2_CUA"/>
    <property type="match status" value="1"/>
</dbReference>
<feature type="transmembrane region" description="Helical" evidence="19">
    <location>
        <begin position="64"/>
        <end position="85"/>
    </location>
</feature>
<dbReference type="NCBIfam" id="TIGR02866">
    <property type="entry name" value="CoxB"/>
    <property type="match status" value="1"/>
</dbReference>
<dbReference type="EC" id="7.1.1.9" evidence="3"/>
<keyword evidence="12 18" id="KW-0408">Iron</keyword>
<evidence type="ECO:0000256" key="4">
    <source>
        <dbReference type="ARBA" id="ARBA00022448"/>
    </source>
</evidence>
<protein>
    <recommendedName>
        <fullName evidence="3">cytochrome-c oxidase</fullName>
        <ecNumber evidence="3">7.1.1.9</ecNumber>
    </recommendedName>
    <alternativeName>
        <fullName evidence="16">Cytochrome aa3 subunit 2</fullName>
    </alternativeName>
</protein>
<evidence type="ECO:0000256" key="3">
    <source>
        <dbReference type="ARBA" id="ARBA00012949"/>
    </source>
</evidence>
<dbReference type="GO" id="GO:0004129">
    <property type="term" value="F:cytochrome-c oxidase activity"/>
    <property type="evidence" value="ECO:0007669"/>
    <property type="project" value="UniProtKB-EC"/>
</dbReference>
<accession>A0A809S3P1</accession>
<dbReference type="InterPro" id="IPR036257">
    <property type="entry name" value="Cyt_c_oxidase_su2_TM_sf"/>
</dbReference>
<dbReference type="InterPro" id="IPR009056">
    <property type="entry name" value="Cyt_c-like_dom"/>
</dbReference>
<comment type="subcellular location">
    <subcellularLocation>
        <location evidence="1">Membrane</location>
        <topology evidence="1">Multi-pass membrane protein</topology>
    </subcellularLocation>
</comment>
<keyword evidence="8 18" id="KW-0479">Metal-binding</keyword>
<dbReference type="KEGG" id="npy:NPRO_08120"/>
<keyword evidence="7 19" id="KW-0812">Transmembrane</keyword>
<keyword evidence="6" id="KW-0679">Respiratory chain</keyword>
<dbReference type="SUPFAM" id="SSF81464">
    <property type="entry name" value="Cytochrome c oxidase subunit II-like, transmembrane region"/>
    <property type="match status" value="1"/>
</dbReference>
<dbReference type="Pfam" id="PF00116">
    <property type="entry name" value="COX2"/>
    <property type="match status" value="1"/>
</dbReference>
<feature type="domain" description="Cytochrome oxidase subunit II copper A binding" evidence="20">
    <location>
        <begin position="96"/>
        <end position="207"/>
    </location>
</feature>
<dbReference type="SUPFAM" id="SSF49503">
    <property type="entry name" value="Cupredoxins"/>
    <property type="match status" value="1"/>
</dbReference>
<keyword evidence="10" id="KW-0249">Electron transport</keyword>
<dbReference type="InterPro" id="IPR002429">
    <property type="entry name" value="CcO_II-like_C"/>
</dbReference>
<dbReference type="PROSITE" id="PS51007">
    <property type="entry name" value="CYTC"/>
    <property type="match status" value="1"/>
</dbReference>
<keyword evidence="13" id="KW-0186">Copper</keyword>
<dbReference type="Pfam" id="PF13442">
    <property type="entry name" value="Cytochrome_CBB3"/>
    <property type="match status" value="1"/>
</dbReference>
<evidence type="ECO:0000259" key="20">
    <source>
        <dbReference type="PROSITE" id="PS50857"/>
    </source>
</evidence>